<evidence type="ECO:0000313" key="4">
    <source>
        <dbReference type="Proteomes" id="UP001595579"/>
    </source>
</evidence>
<feature type="domain" description="Cytochrome P460" evidence="2">
    <location>
        <begin position="83"/>
        <end position="174"/>
    </location>
</feature>
<evidence type="ECO:0000313" key="3">
    <source>
        <dbReference type="EMBL" id="MFC3285063.1"/>
    </source>
</evidence>
<dbReference type="EMBL" id="JBHRUG010000031">
    <property type="protein sequence ID" value="MFC3285063.1"/>
    <property type="molecule type" value="Genomic_DNA"/>
</dbReference>
<keyword evidence="1" id="KW-0732">Signal</keyword>
<dbReference type="InterPro" id="IPR038142">
    <property type="entry name" value="Cytochrome_P460_sp"/>
</dbReference>
<feature type="signal peptide" evidence="1">
    <location>
        <begin position="1"/>
        <end position="23"/>
    </location>
</feature>
<gene>
    <name evidence="3" type="ORF">ACFOEV_15790</name>
</gene>
<organism evidence="3 4">
    <name type="scientific">Litchfieldella rifensis</name>
    <dbReference type="NCBI Taxonomy" id="762643"/>
    <lineage>
        <taxon>Bacteria</taxon>
        <taxon>Pseudomonadati</taxon>
        <taxon>Pseudomonadota</taxon>
        <taxon>Gammaproteobacteria</taxon>
        <taxon>Oceanospirillales</taxon>
        <taxon>Halomonadaceae</taxon>
        <taxon>Litchfieldella</taxon>
    </lineage>
</organism>
<dbReference type="Gene3D" id="3.50.70.20">
    <property type="entry name" value="Cytochrome P460"/>
    <property type="match status" value="1"/>
</dbReference>
<dbReference type="InterPro" id="IPR032033">
    <property type="entry name" value="Cytochrome_P460"/>
</dbReference>
<protein>
    <submittedName>
        <fullName evidence="3">Cytochrome P460 family protein</fullName>
    </submittedName>
</protein>
<accession>A0ABV7LRH4</accession>
<feature type="chain" id="PRO_5045966292" evidence="1">
    <location>
        <begin position="24"/>
        <end position="180"/>
    </location>
</feature>
<evidence type="ECO:0000256" key="1">
    <source>
        <dbReference type="SAM" id="SignalP"/>
    </source>
</evidence>
<name>A0ABV7LRH4_9GAMM</name>
<evidence type="ECO:0000259" key="2">
    <source>
        <dbReference type="Pfam" id="PF16694"/>
    </source>
</evidence>
<reference evidence="4" key="1">
    <citation type="journal article" date="2019" name="Int. J. Syst. Evol. Microbiol.">
        <title>The Global Catalogue of Microorganisms (GCM) 10K type strain sequencing project: providing services to taxonomists for standard genome sequencing and annotation.</title>
        <authorList>
            <consortium name="The Broad Institute Genomics Platform"/>
            <consortium name="The Broad Institute Genome Sequencing Center for Infectious Disease"/>
            <person name="Wu L."/>
            <person name="Ma J."/>
        </authorList>
    </citation>
    <scope>NUCLEOTIDE SEQUENCE [LARGE SCALE GENOMIC DNA]</scope>
    <source>
        <strain evidence="4">CECT 7698</strain>
    </source>
</reference>
<comment type="caution">
    <text evidence="3">The sequence shown here is derived from an EMBL/GenBank/DDBJ whole genome shotgun (WGS) entry which is preliminary data.</text>
</comment>
<sequence length="180" mass="19547">MKTTTLLGSIGIGLMTTSLVAWAQPPFGGEEDVTYAEALWETMKDSNLVGEKRTMSAPYTGQHPHGAILDTIDGEISVEGTTGPVIVKRNYGGDGVSMEAVWNDPDQYLVAVTIMFQREGYDPDNNDWFWAKYLPDGSLDTNPEGRPLAGRVAKGMEQGCIACHSTASGDDLVFGHDRFQ</sequence>
<keyword evidence="4" id="KW-1185">Reference proteome</keyword>
<proteinExistence type="predicted"/>
<dbReference type="Proteomes" id="UP001595579">
    <property type="component" value="Unassembled WGS sequence"/>
</dbReference>
<dbReference type="RefSeq" id="WP_386775646.1">
    <property type="nucleotide sequence ID" value="NZ_JBHRUG010000031.1"/>
</dbReference>
<dbReference type="CDD" id="cd20716">
    <property type="entry name" value="cyt_P460_fam"/>
    <property type="match status" value="1"/>
</dbReference>
<dbReference type="Pfam" id="PF16694">
    <property type="entry name" value="Cytochrome_P460"/>
    <property type="match status" value="1"/>
</dbReference>